<dbReference type="SUPFAM" id="SSF53927">
    <property type="entry name" value="Cytidine deaminase-like"/>
    <property type="match status" value="1"/>
</dbReference>
<evidence type="ECO:0000256" key="10">
    <source>
        <dbReference type="ARBA" id="ARBA00022857"/>
    </source>
</evidence>
<evidence type="ECO:0000313" key="19">
    <source>
        <dbReference type="EMBL" id="QIW11416.1"/>
    </source>
</evidence>
<feature type="binding site" evidence="15">
    <location>
        <position position="296"/>
    </location>
    <ligand>
        <name>substrate</name>
    </ligand>
</feature>
<dbReference type="InterPro" id="IPR002125">
    <property type="entry name" value="CMP_dCMP_dom"/>
</dbReference>
<evidence type="ECO:0000256" key="1">
    <source>
        <dbReference type="ARBA" id="ARBA00002151"/>
    </source>
</evidence>
<keyword evidence="6 13" id="KW-0686">Riboflavin biosynthesis</keyword>
<evidence type="ECO:0000256" key="2">
    <source>
        <dbReference type="ARBA" id="ARBA00004882"/>
    </source>
</evidence>
<dbReference type="Proteomes" id="UP000251120">
    <property type="component" value="Chromosome"/>
</dbReference>
<dbReference type="PROSITE" id="PS51747">
    <property type="entry name" value="CYT_DCMP_DEAMINASES_2"/>
    <property type="match status" value="1"/>
</dbReference>
<dbReference type="UniPathway" id="UPA00275">
    <property type="reaction ID" value="UER00401"/>
</dbReference>
<comment type="catalytic activity">
    <reaction evidence="13">
        <text>2,5-diamino-6-hydroxy-4-(5-phosphoribosylamino)-pyrimidine + H2O + H(+) = 5-amino-6-(5-phospho-D-ribosylamino)uracil + NH4(+)</text>
        <dbReference type="Rhea" id="RHEA:21868"/>
        <dbReference type="ChEBI" id="CHEBI:15377"/>
        <dbReference type="ChEBI" id="CHEBI:15378"/>
        <dbReference type="ChEBI" id="CHEBI:28938"/>
        <dbReference type="ChEBI" id="CHEBI:58453"/>
        <dbReference type="ChEBI" id="CHEBI:58614"/>
        <dbReference type="EC" id="3.5.4.26"/>
    </reaction>
</comment>
<evidence type="ECO:0000256" key="3">
    <source>
        <dbReference type="ARBA" id="ARBA00004910"/>
    </source>
</evidence>
<evidence type="ECO:0000256" key="11">
    <source>
        <dbReference type="ARBA" id="ARBA00023002"/>
    </source>
</evidence>
<feature type="binding site" evidence="15">
    <location>
        <position position="209"/>
    </location>
    <ligand>
        <name>substrate</name>
    </ligand>
</feature>
<name>A0A2Z4XX63_9GAMM</name>
<dbReference type="Gene3D" id="3.40.140.10">
    <property type="entry name" value="Cytidine Deaminase, domain 2"/>
    <property type="match status" value="1"/>
</dbReference>
<keyword evidence="9 13" id="KW-0862">Zinc</keyword>
<evidence type="ECO:0000259" key="17">
    <source>
        <dbReference type="PROSITE" id="PS51747"/>
    </source>
</evidence>
<feature type="binding site" evidence="16">
    <location>
        <position position="77"/>
    </location>
    <ligand>
        <name>Zn(2+)</name>
        <dbReference type="ChEBI" id="CHEBI:29105"/>
        <note>catalytic</note>
    </ligand>
</feature>
<evidence type="ECO:0000313" key="18">
    <source>
        <dbReference type="EMBL" id="AXA33188.1"/>
    </source>
</evidence>
<organism evidence="18 20">
    <name type="scientific">Francisella adeliensis</name>
    <dbReference type="NCBI Taxonomy" id="2007306"/>
    <lineage>
        <taxon>Bacteria</taxon>
        <taxon>Pseudomonadati</taxon>
        <taxon>Pseudomonadota</taxon>
        <taxon>Gammaproteobacteria</taxon>
        <taxon>Thiotrichales</taxon>
        <taxon>Francisellaceae</taxon>
        <taxon>Francisella</taxon>
    </lineage>
</organism>
<evidence type="ECO:0000256" key="13">
    <source>
        <dbReference type="PIRNR" id="PIRNR006769"/>
    </source>
</evidence>
<reference evidence="18 20" key="1">
    <citation type="submission" date="2017-06" db="EMBL/GenBank/DDBJ databases">
        <title>Complete genome of Francisella adeliensis.</title>
        <authorList>
            <person name="Vallesi A."/>
            <person name="Sjodin A."/>
        </authorList>
    </citation>
    <scope>NUCLEOTIDE SEQUENCE [LARGE SCALE GENOMIC DNA]</scope>
    <source>
        <strain evidence="18 20">FDC440</strain>
    </source>
</reference>
<evidence type="ECO:0000256" key="9">
    <source>
        <dbReference type="ARBA" id="ARBA00022833"/>
    </source>
</evidence>
<dbReference type="GO" id="GO:0008835">
    <property type="term" value="F:diaminohydroxyphosphoribosylaminopyrimidine deaminase activity"/>
    <property type="evidence" value="ECO:0007669"/>
    <property type="project" value="UniProtKB-EC"/>
</dbReference>
<evidence type="ECO:0000256" key="12">
    <source>
        <dbReference type="ARBA" id="ARBA00023268"/>
    </source>
</evidence>
<dbReference type="RefSeq" id="WP_112869361.1">
    <property type="nucleotide sequence ID" value="NZ_CP021781.1"/>
</dbReference>
<keyword evidence="11 13" id="KW-0560">Oxidoreductase</keyword>
<dbReference type="Gene3D" id="3.40.430.10">
    <property type="entry name" value="Dihydrofolate Reductase, subunit A"/>
    <property type="match status" value="1"/>
</dbReference>
<dbReference type="Pfam" id="PF01872">
    <property type="entry name" value="RibD_C"/>
    <property type="match status" value="1"/>
</dbReference>
<dbReference type="GO" id="GO:0009231">
    <property type="term" value="P:riboflavin biosynthetic process"/>
    <property type="evidence" value="ECO:0007669"/>
    <property type="project" value="UniProtKB-UniPathway"/>
</dbReference>
<evidence type="ECO:0000313" key="21">
    <source>
        <dbReference type="Proteomes" id="UP000681131"/>
    </source>
</evidence>
<keyword evidence="12" id="KW-0511">Multifunctional enzyme</keyword>
<dbReference type="Proteomes" id="UP000681131">
    <property type="component" value="Chromosome"/>
</dbReference>
<dbReference type="GO" id="GO:0008270">
    <property type="term" value="F:zinc ion binding"/>
    <property type="evidence" value="ECO:0007669"/>
    <property type="project" value="InterPro"/>
</dbReference>
<dbReference type="EMBL" id="CP021781">
    <property type="protein sequence ID" value="AXA33188.1"/>
    <property type="molecule type" value="Genomic_DNA"/>
</dbReference>
<proteinExistence type="inferred from homology"/>
<dbReference type="FunFam" id="3.40.140.10:FF:000025">
    <property type="entry name" value="Riboflavin biosynthesis protein RibD"/>
    <property type="match status" value="1"/>
</dbReference>
<feature type="active site" description="Proton donor" evidence="14">
    <location>
        <position position="54"/>
    </location>
</feature>
<comment type="pathway">
    <text evidence="3 13">Cofactor biosynthesis; riboflavin biosynthesis; 5-amino-6-(D-ribitylamino)uracil from GTP: step 3/4.</text>
</comment>
<dbReference type="InterPro" id="IPR016192">
    <property type="entry name" value="APOBEC/CMP_deaminase_Zn-bd"/>
</dbReference>
<dbReference type="EC" id="1.1.1.193" evidence="13"/>
<evidence type="ECO:0000256" key="14">
    <source>
        <dbReference type="PIRSR" id="PIRSR006769-1"/>
    </source>
</evidence>
<dbReference type="OrthoDB" id="9800865at2"/>
<keyword evidence="8 13" id="KW-0378">Hydrolase</keyword>
<gene>
    <name evidence="18" type="primary">ribD</name>
    <name evidence="18" type="ORF">CDH04_01570</name>
    <name evidence="19" type="ORF">FZC43_01575</name>
</gene>
<evidence type="ECO:0000256" key="15">
    <source>
        <dbReference type="PIRSR" id="PIRSR006769-2"/>
    </source>
</evidence>
<dbReference type="InterPro" id="IPR024072">
    <property type="entry name" value="DHFR-like_dom_sf"/>
</dbReference>
<dbReference type="EMBL" id="CP043424">
    <property type="protein sequence ID" value="QIW11416.1"/>
    <property type="molecule type" value="Genomic_DNA"/>
</dbReference>
<protein>
    <recommendedName>
        <fullName evidence="13">Riboflavin biosynthesis protein RibD</fullName>
    </recommendedName>
    <domain>
        <recommendedName>
            <fullName evidence="13">Diaminohydroxyphosphoribosylaminopyrimidine deaminase</fullName>
            <shortName evidence="13">DRAP deaminase</shortName>
            <ecNumber evidence="13">3.5.4.26</ecNumber>
        </recommendedName>
        <alternativeName>
            <fullName evidence="13">Riboflavin-specific deaminase</fullName>
        </alternativeName>
    </domain>
    <domain>
        <recommendedName>
            <fullName evidence="13">5-amino-6-(5-phosphoribosylamino)uracil reductase</fullName>
            <ecNumber evidence="13">1.1.1.193</ecNumber>
        </recommendedName>
        <alternativeName>
            <fullName evidence="13">HTP reductase</fullName>
        </alternativeName>
    </domain>
</protein>
<dbReference type="Pfam" id="PF00383">
    <property type="entry name" value="dCMP_cyt_deam_1"/>
    <property type="match status" value="1"/>
</dbReference>
<accession>A0A2Z4XX63</accession>
<feature type="binding site" evidence="16">
    <location>
        <position position="86"/>
    </location>
    <ligand>
        <name>Zn(2+)</name>
        <dbReference type="ChEBI" id="CHEBI:29105"/>
        <note>catalytic</note>
    </ligand>
</feature>
<feature type="binding site" evidence="15">
    <location>
        <position position="206"/>
    </location>
    <ligand>
        <name>substrate</name>
    </ligand>
</feature>
<keyword evidence="7 13" id="KW-0479">Metal-binding</keyword>
<evidence type="ECO:0000256" key="4">
    <source>
        <dbReference type="ARBA" id="ARBA00005259"/>
    </source>
</evidence>
<feature type="binding site" evidence="15">
    <location>
        <position position="170"/>
    </location>
    <ligand>
        <name>substrate</name>
    </ligand>
</feature>
<reference evidence="19 21" key="2">
    <citation type="submission" date="2019-08" db="EMBL/GenBank/DDBJ databases">
        <title>Complete genome sequences of Francisella adeliensis (FSC1325 and FSC1326).</title>
        <authorList>
            <person name="Ohrman C."/>
            <person name="Uneklint I."/>
            <person name="Vallesi A."/>
            <person name="Karlsson L."/>
            <person name="Sjodin A."/>
        </authorList>
    </citation>
    <scope>NUCLEOTIDE SEQUENCE [LARGE SCALE GENOMIC DNA]</scope>
    <source>
        <strain evidence="19 21">FSC1325</strain>
    </source>
</reference>
<feature type="binding site" evidence="15">
    <location>
        <position position="202"/>
    </location>
    <ligand>
        <name>NADP(+)</name>
        <dbReference type="ChEBI" id="CHEBI:58349"/>
    </ligand>
</feature>
<comment type="catalytic activity">
    <reaction evidence="13">
        <text>5-amino-6-(5-phospho-D-ribitylamino)uracil + NADP(+) = 5-amino-6-(5-phospho-D-ribosylamino)uracil + NADPH + H(+)</text>
        <dbReference type="Rhea" id="RHEA:17845"/>
        <dbReference type="ChEBI" id="CHEBI:15378"/>
        <dbReference type="ChEBI" id="CHEBI:57783"/>
        <dbReference type="ChEBI" id="CHEBI:58349"/>
        <dbReference type="ChEBI" id="CHEBI:58421"/>
        <dbReference type="ChEBI" id="CHEBI:58453"/>
        <dbReference type="EC" id="1.1.1.193"/>
    </reaction>
</comment>
<dbReference type="InterPro" id="IPR050765">
    <property type="entry name" value="Riboflavin_Biosynth_HTPR"/>
</dbReference>
<evidence type="ECO:0000313" key="20">
    <source>
        <dbReference type="Proteomes" id="UP000251120"/>
    </source>
</evidence>
<comment type="function">
    <text evidence="1 13">Converts 2,5-diamino-6-(ribosylamino)-4(3h)-pyrimidinone 5'-phosphate into 5-amino-6-(ribosylamino)-2,4(1h,3h)-pyrimidinedione 5'-phosphate.</text>
</comment>
<dbReference type="PROSITE" id="PS00903">
    <property type="entry name" value="CYT_DCMP_DEAMINASES_1"/>
    <property type="match status" value="1"/>
</dbReference>
<dbReference type="InterPro" id="IPR016193">
    <property type="entry name" value="Cytidine_deaminase-like"/>
</dbReference>
<comment type="similarity">
    <text evidence="4 13">In the N-terminal section; belongs to the cytidine and deoxycytidylate deaminase family.</text>
</comment>
<keyword evidence="10 13" id="KW-0521">NADP</keyword>
<evidence type="ECO:0000256" key="16">
    <source>
        <dbReference type="PIRSR" id="PIRSR006769-3"/>
    </source>
</evidence>
<sequence length="356" mass="39340">MKHIDQYYMQQALTLANRGRFSVSPNPMVGCIIVKDGLIVGEGYHAQAGKAHAEKYALEKSGSNAQGATVYVTLEPCCHFGKTPPCTKALIEAKVSRVVVATLDPNPKMAGKGIDILLDSGIEAEVGLLEDKAQDLNKIFFHYQKHKKPFVFAKWAMSLDGKIKVNSYDSKKISSKEVFINTHQTRNICDAILVGKNTLIDDNPELDVRINLNRKINPTRIVVFNEIEDISESWKVLDQRAAKTILVCTSIDQGAKEKLDNLGVECWIVPTRDNNLNLDSLLHRLGGIGITSILVEGGQKILESFITQELINEFIVSVSPVAIAKTNPKKKLKFNNTRLLSNDLLINASFAGDKNV</sequence>
<keyword evidence="21" id="KW-1185">Reference proteome</keyword>
<dbReference type="EC" id="3.5.4.26" evidence="13"/>
<evidence type="ECO:0000256" key="8">
    <source>
        <dbReference type="ARBA" id="ARBA00022801"/>
    </source>
</evidence>
<feature type="binding site" evidence="15">
    <location>
        <begin position="298"/>
        <end position="304"/>
    </location>
    <ligand>
        <name>NADP(+)</name>
        <dbReference type="ChEBI" id="CHEBI:58349"/>
    </ligand>
</feature>
<feature type="binding site" evidence="15">
    <location>
        <position position="198"/>
    </location>
    <ligand>
        <name>NADP(+)</name>
        <dbReference type="ChEBI" id="CHEBI:58349"/>
    </ligand>
</feature>
<comment type="pathway">
    <text evidence="2 13">Cofactor biosynthesis; riboflavin biosynthesis; 5-amino-6-(D-ribitylamino)uracil from GTP: step 2/4.</text>
</comment>
<feature type="binding site" evidence="16">
    <location>
        <position position="52"/>
    </location>
    <ligand>
        <name>Zn(2+)</name>
        <dbReference type="ChEBI" id="CHEBI:29105"/>
        <note>catalytic</note>
    </ligand>
</feature>
<dbReference type="AlphaFoldDB" id="A0A2Z4XX63"/>
<feature type="binding site" evidence="15">
    <location>
        <position position="156"/>
    </location>
    <ligand>
        <name>NADP(+)</name>
        <dbReference type="ChEBI" id="CHEBI:58349"/>
    </ligand>
</feature>
<feature type="domain" description="CMP/dCMP-type deaminase" evidence="17">
    <location>
        <begin position="3"/>
        <end position="125"/>
    </location>
</feature>
<evidence type="ECO:0000256" key="6">
    <source>
        <dbReference type="ARBA" id="ARBA00022619"/>
    </source>
</evidence>
<evidence type="ECO:0000256" key="7">
    <source>
        <dbReference type="ARBA" id="ARBA00022723"/>
    </source>
</evidence>
<dbReference type="PANTHER" id="PTHR38011:SF7">
    <property type="entry name" value="2,5-DIAMINO-6-RIBOSYLAMINO-4(3H)-PYRIMIDINONE 5'-PHOSPHATE REDUCTASE"/>
    <property type="match status" value="1"/>
</dbReference>
<dbReference type="PANTHER" id="PTHR38011">
    <property type="entry name" value="DIHYDROFOLATE REDUCTASE FAMILY PROTEIN (AFU_ORTHOLOGUE AFUA_8G06820)"/>
    <property type="match status" value="1"/>
</dbReference>
<feature type="binding site" evidence="15">
    <location>
        <position position="186"/>
    </location>
    <ligand>
        <name>substrate</name>
    </ligand>
</feature>
<dbReference type="SUPFAM" id="SSF53597">
    <property type="entry name" value="Dihydrofolate reductase-like"/>
    <property type="match status" value="1"/>
</dbReference>
<dbReference type="CDD" id="cd01284">
    <property type="entry name" value="Riboflavin_deaminase-reductase"/>
    <property type="match status" value="1"/>
</dbReference>
<dbReference type="InterPro" id="IPR002734">
    <property type="entry name" value="RibDG_C"/>
</dbReference>
<comment type="similarity">
    <text evidence="5 13">In the C-terminal section; belongs to the HTP reductase family.</text>
</comment>
<dbReference type="InterPro" id="IPR004794">
    <property type="entry name" value="Eubact_RibD"/>
</dbReference>
<dbReference type="KEGG" id="fad:CDH04_01570"/>
<evidence type="ECO:0000256" key="5">
    <source>
        <dbReference type="ARBA" id="ARBA00007417"/>
    </source>
</evidence>
<dbReference type="GO" id="GO:0008703">
    <property type="term" value="F:5-amino-6-(5-phosphoribosylamino)uracil reductase activity"/>
    <property type="evidence" value="ECO:0007669"/>
    <property type="project" value="UniProtKB-EC"/>
</dbReference>
<dbReference type="NCBIfam" id="TIGR00326">
    <property type="entry name" value="eubact_ribD"/>
    <property type="match status" value="1"/>
</dbReference>
<dbReference type="PIRSF" id="PIRSF006769">
    <property type="entry name" value="RibD"/>
    <property type="match status" value="1"/>
</dbReference>
<comment type="cofactor">
    <cofactor evidence="13 16">
        <name>Zn(2+)</name>
        <dbReference type="ChEBI" id="CHEBI:29105"/>
    </cofactor>
    <text evidence="13 16">Binds 1 zinc ion.</text>
</comment>